<reference evidence="2 3" key="1">
    <citation type="submission" date="2019-03" db="EMBL/GenBank/DDBJ databases">
        <title>Single cell metagenomics reveals metabolic interactions within the superorganism composed of flagellate Streblomastix strix and complex community of Bacteroidetes bacteria on its surface.</title>
        <authorList>
            <person name="Treitli S.C."/>
            <person name="Kolisko M."/>
            <person name="Husnik F."/>
            <person name="Keeling P."/>
            <person name="Hampl V."/>
        </authorList>
    </citation>
    <scope>NUCLEOTIDE SEQUENCE [LARGE SCALE GENOMIC DNA]</scope>
    <source>
        <strain evidence="2">ST1C</strain>
    </source>
</reference>
<protein>
    <submittedName>
        <fullName evidence="2">Uncharacterized protein</fullName>
    </submittedName>
</protein>
<dbReference type="AlphaFoldDB" id="A0A5J4TNH7"/>
<evidence type="ECO:0000313" key="3">
    <source>
        <dbReference type="Proteomes" id="UP000324800"/>
    </source>
</evidence>
<evidence type="ECO:0000313" key="2">
    <source>
        <dbReference type="EMBL" id="KAA6359390.1"/>
    </source>
</evidence>
<feature type="compositionally biased region" description="Polar residues" evidence="1">
    <location>
        <begin position="1"/>
        <end position="15"/>
    </location>
</feature>
<feature type="compositionally biased region" description="Basic and acidic residues" evidence="1">
    <location>
        <begin position="45"/>
        <end position="63"/>
    </location>
</feature>
<name>A0A5J4TNH7_9EUKA</name>
<comment type="caution">
    <text evidence="2">The sequence shown here is derived from an EMBL/GenBank/DDBJ whole genome shotgun (WGS) entry which is preliminary data.</text>
</comment>
<accession>A0A5J4TNH7</accession>
<organism evidence="2 3">
    <name type="scientific">Streblomastix strix</name>
    <dbReference type="NCBI Taxonomy" id="222440"/>
    <lineage>
        <taxon>Eukaryota</taxon>
        <taxon>Metamonada</taxon>
        <taxon>Preaxostyla</taxon>
        <taxon>Oxymonadida</taxon>
        <taxon>Streblomastigidae</taxon>
        <taxon>Streblomastix</taxon>
    </lineage>
</organism>
<evidence type="ECO:0000256" key="1">
    <source>
        <dbReference type="SAM" id="MobiDB-lite"/>
    </source>
</evidence>
<sequence>MPNTPKATGLMQNTKNRYKNPTPRIRRRQSPILRLTSRNSWTNQGRKEERWRGKDLENRKTDNNNEEILDRNGGADSDILIIMGNNQHERFFPIKIYPLMEKQPGGTGKQAKEVKIMLEEELKENFEIQIRKEQIKWYNPTFIINKINWKRRNILDAKLQNKEMADFHFTMHDSNEVKKQLDLDFGHFTGPLLCISPPNSPNRIIIKTIIRIPEQPPTHIEHCHLEPNTHQYTSQQQWCQQCNKQE</sequence>
<dbReference type="EMBL" id="SNRW01028454">
    <property type="protein sequence ID" value="KAA6359390.1"/>
    <property type="molecule type" value="Genomic_DNA"/>
</dbReference>
<dbReference type="Proteomes" id="UP000324800">
    <property type="component" value="Unassembled WGS sequence"/>
</dbReference>
<feature type="region of interest" description="Disordered" evidence="1">
    <location>
        <begin position="1"/>
        <end position="70"/>
    </location>
</feature>
<gene>
    <name evidence="2" type="ORF">EZS28_045083</name>
</gene>
<proteinExistence type="predicted"/>